<dbReference type="SMART" id="SM01022">
    <property type="entry name" value="ASCH"/>
    <property type="match status" value="1"/>
</dbReference>
<dbReference type="PATRIC" id="fig|396014.3.peg.1582"/>
<dbReference type="SUPFAM" id="SSF88697">
    <property type="entry name" value="PUA domain-like"/>
    <property type="match status" value="1"/>
</dbReference>
<dbReference type="EMBL" id="JDYK01000006">
    <property type="protein sequence ID" value="EWS81700.1"/>
    <property type="molecule type" value="Genomic_DNA"/>
</dbReference>
<dbReference type="PANTHER" id="PTHR39203:SF1">
    <property type="entry name" value="CYTOPLASMIC PROTEIN"/>
    <property type="match status" value="1"/>
</dbReference>
<evidence type="ECO:0000313" key="2">
    <source>
        <dbReference type="EMBL" id="EWS81700.1"/>
    </source>
</evidence>
<sequence length="158" mass="17318">MSSDDLTSFWADARAVHPSLPEELPPAWAFGATPEHADGLLALVLAGTKTGTAGALWDYEAEGEKVPEVGDLSIILDGAGAPRAVLEVTEVRTVPFDQVSEEHAHSEGEGDRSLADWRRIHEAFWRDYGTRGFRPDMPIVCERFRVIHGRPAQDCHSS</sequence>
<dbReference type="Gene3D" id="3.10.400.10">
    <property type="entry name" value="Sulfate adenylyltransferase"/>
    <property type="match status" value="1"/>
</dbReference>
<dbReference type="AlphaFoldDB" id="Z9JTJ6"/>
<feature type="domain" description="ASCH" evidence="1">
    <location>
        <begin position="28"/>
        <end position="148"/>
    </location>
</feature>
<keyword evidence="3" id="KW-1185">Reference proteome</keyword>
<proteinExistence type="predicted"/>
<dbReference type="CDD" id="cd06553">
    <property type="entry name" value="ASCH_Ef3133_like"/>
    <property type="match status" value="1"/>
</dbReference>
<reference evidence="2 3" key="1">
    <citation type="submission" date="2014-02" db="EMBL/GenBank/DDBJ databases">
        <title>Genome sequence of Brachybacterium phenoliresistens strain W13A50.</title>
        <authorList>
            <person name="Wang X."/>
        </authorList>
    </citation>
    <scope>NUCLEOTIDE SEQUENCE [LARGE SCALE GENOMIC DNA]</scope>
    <source>
        <strain evidence="2 3">W13A50</strain>
    </source>
</reference>
<dbReference type="InterPro" id="IPR007374">
    <property type="entry name" value="ASCH_domain"/>
</dbReference>
<dbReference type="eggNOG" id="COG4405">
    <property type="taxonomic scope" value="Bacteria"/>
</dbReference>
<dbReference type="STRING" id="396014.BF93_16185"/>
<dbReference type="PIRSF" id="PIRSF021320">
    <property type="entry name" value="DUF984"/>
    <property type="match status" value="1"/>
</dbReference>
<organism evidence="2 3">
    <name type="scientific">Brachybacterium phenoliresistens</name>
    <dbReference type="NCBI Taxonomy" id="396014"/>
    <lineage>
        <taxon>Bacteria</taxon>
        <taxon>Bacillati</taxon>
        <taxon>Actinomycetota</taxon>
        <taxon>Actinomycetes</taxon>
        <taxon>Micrococcales</taxon>
        <taxon>Dermabacteraceae</taxon>
        <taxon>Brachybacterium</taxon>
    </lineage>
</organism>
<dbReference type="InterPro" id="IPR009326">
    <property type="entry name" value="DUF984"/>
</dbReference>
<gene>
    <name evidence="2" type="ORF">BF93_16185</name>
</gene>
<evidence type="ECO:0000313" key="3">
    <source>
        <dbReference type="Proteomes" id="UP000023067"/>
    </source>
</evidence>
<evidence type="ECO:0000259" key="1">
    <source>
        <dbReference type="SMART" id="SM01022"/>
    </source>
</evidence>
<name>Z9JTJ6_9MICO</name>
<dbReference type="InterPro" id="IPR015947">
    <property type="entry name" value="PUA-like_sf"/>
</dbReference>
<dbReference type="PANTHER" id="PTHR39203">
    <property type="entry name" value="CYTOPLASMIC PROTEIN-RELATED"/>
    <property type="match status" value="1"/>
</dbReference>
<dbReference type="RefSeq" id="WP_038371774.1">
    <property type="nucleotide sequence ID" value="NZ_BAAAOW010000009.1"/>
</dbReference>
<protein>
    <submittedName>
        <fullName evidence="2">RNA-binding protein</fullName>
    </submittedName>
</protein>
<accession>Z9JTJ6</accession>
<dbReference type="OrthoDB" id="9807542at2"/>
<dbReference type="Pfam" id="PF04266">
    <property type="entry name" value="ASCH"/>
    <property type="match status" value="1"/>
</dbReference>
<dbReference type="Proteomes" id="UP000023067">
    <property type="component" value="Unassembled WGS sequence"/>
</dbReference>
<dbReference type="HOGENOM" id="CLU_102450_1_0_11"/>
<comment type="caution">
    <text evidence="2">The sequence shown here is derived from an EMBL/GenBank/DDBJ whole genome shotgun (WGS) entry which is preliminary data.</text>
</comment>